<dbReference type="PANTHER" id="PTHR21262">
    <property type="entry name" value="GUANOSINE-3',5'-BIS DIPHOSPHATE 3'-PYROPHOSPHOHYDROLASE"/>
    <property type="match status" value="1"/>
</dbReference>
<dbReference type="InterPro" id="IPR033655">
    <property type="entry name" value="TGS_RelA/SpoT"/>
</dbReference>
<protein>
    <submittedName>
        <fullName evidence="5">Tetratricopeptide repeat protein</fullName>
    </submittedName>
</protein>
<feature type="repeat" description="TPR" evidence="1">
    <location>
        <begin position="1120"/>
        <end position="1153"/>
    </location>
</feature>
<dbReference type="InterPro" id="IPR011990">
    <property type="entry name" value="TPR-like_helical_dom_sf"/>
</dbReference>
<dbReference type="SUPFAM" id="SSF48452">
    <property type="entry name" value="TPR-like"/>
    <property type="match status" value="3"/>
</dbReference>
<dbReference type="InterPro" id="IPR045865">
    <property type="entry name" value="ACT-like_dom_sf"/>
</dbReference>
<dbReference type="InterPro" id="IPR043519">
    <property type="entry name" value="NT_sf"/>
</dbReference>
<dbReference type="PROSITE" id="PS51880">
    <property type="entry name" value="TGS"/>
    <property type="match status" value="1"/>
</dbReference>
<dbReference type="Proteomes" id="UP001576784">
    <property type="component" value="Unassembled WGS sequence"/>
</dbReference>
<dbReference type="RefSeq" id="WP_413261273.1">
    <property type="nucleotide sequence ID" value="NZ_JBHFNR010000015.1"/>
</dbReference>
<name>A0ABV4XIQ5_9CYAN</name>
<dbReference type="Pfam" id="PF13291">
    <property type="entry name" value="ACT_4"/>
    <property type="match status" value="1"/>
</dbReference>
<comment type="caution">
    <text evidence="5">The sequence shown here is derived from an EMBL/GenBank/DDBJ whole genome shotgun (WGS) entry which is preliminary data.</text>
</comment>
<dbReference type="Pfam" id="PF04607">
    <property type="entry name" value="RelA_SpoT"/>
    <property type="match status" value="1"/>
</dbReference>
<dbReference type="PANTHER" id="PTHR21262:SF31">
    <property type="entry name" value="GTP PYROPHOSPHOKINASE"/>
    <property type="match status" value="1"/>
</dbReference>
<feature type="domain" description="TGS" evidence="4">
    <location>
        <begin position="1652"/>
        <end position="1714"/>
    </location>
</feature>
<dbReference type="Pfam" id="PF02824">
    <property type="entry name" value="TGS"/>
    <property type="match status" value="1"/>
</dbReference>
<dbReference type="SUPFAM" id="SSF81271">
    <property type="entry name" value="TGS-like"/>
    <property type="match status" value="1"/>
</dbReference>
<dbReference type="Pfam" id="PF19296">
    <property type="entry name" value="RelA_AH_RIS"/>
    <property type="match status" value="1"/>
</dbReference>
<evidence type="ECO:0000313" key="6">
    <source>
        <dbReference type="Proteomes" id="UP001576784"/>
    </source>
</evidence>
<dbReference type="InterPro" id="IPR012676">
    <property type="entry name" value="TGS-like"/>
</dbReference>
<dbReference type="PROSITE" id="PS50005">
    <property type="entry name" value="TPR"/>
    <property type="match status" value="2"/>
</dbReference>
<dbReference type="CDD" id="cd01668">
    <property type="entry name" value="TGS_RSH"/>
    <property type="match status" value="1"/>
</dbReference>
<proteinExistence type="predicted"/>
<dbReference type="Gene3D" id="3.10.20.30">
    <property type="match status" value="1"/>
</dbReference>
<dbReference type="PROSITE" id="PS51671">
    <property type="entry name" value="ACT"/>
    <property type="match status" value="1"/>
</dbReference>
<feature type="coiled-coil region" evidence="2">
    <location>
        <begin position="961"/>
        <end position="988"/>
    </location>
</feature>
<dbReference type="InterPro" id="IPR012675">
    <property type="entry name" value="Beta-grasp_dom_sf"/>
</dbReference>
<evidence type="ECO:0000256" key="1">
    <source>
        <dbReference type="PROSITE-ProRule" id="PRU00339"/>
    </source>
</evidence>
<dbReference type="CDD" id="cd04876">
    <property type="entry name" value="ACT_RelA-SpoT"/>
    <property type="match status" value="1"/>
</dbReference>
<dbReference type="InterPro" id="IPR045600">
    <property type="entry name" value="RelA/SpoT_AH_RIS"/>
</dbReference>
<dbReference type="SMART" id="SM00954">
    <property type="entry name" value="RelA_SpoT"/>
    <property type="match status" value="1"/>
</dbReference>
<evidence type="ECO:0000259" key="4">
    <source>
        <dbReference type="PROSITE" id="PS51880"/>
    </source>
</evidence>
<dbReference type="InterPro" id="IPR004095">
    <property type="entry name" value="TGS"/>
</dbReference>
<gene>
    <name evidence="5" type="ORF">ACE1CI_01495</name>
</gene>
<keyword evidence="2" id="KW-0175">Coiled coil</keyword>
<organism evidence="5 6">
    <name type="scientific">Floridaenema flaviceps BLCC-F50</name>
    <dbReference type="NCBI Taxonomy" id="3153642"/>
    <lineage>
        <taxon>Bacteria</taxon>
        <taxon>Bacillati</taxon>
        <taxon>Cyanobacteriota</taxon>
        <taxon>Cyanophyceae</taxon>
        <taxon>Oscillatoriophycideae</taxon>
        <taxon>Aerosakkonematales</taxon>
        <taxon>Aerosakkonemataceae</taxon>
        <taxon>Floridanema</taxon>
        <taxon>Floridanema flaviceps</taxon>
    </lineage>
</organism>
<keyword evidence="1" id="KW-0802">TPR repeat</keyword>
<feature type="repeat" description="TPR" evidence="1">
    <location>
        <begin position="992"/>
        <end position="1025"/>
    </location>
</feature>
<dbReference type="SUPFAM" id="SSF52540">
    <property type="entry name" value="P-loop containing nucleoside triphosphate hydrolases"/>
    <property type="match status" value="1"/>
</dbReference>
<dbReference type="InterPro" id="IPR019734">
    <property type="entry name" value="TPR_rpt"/>
</dbReference>
<dbReference type="Pfam" id="PF13424">
    <property type="entry name" value="TPR_12"/>
    <property type="match status" value="1"/>
</dbReference>
<sequence>MGKLGVLTFAEGDFDKRGFPVTLQLGEEGKPATIQKIGSLPPNPELVESYTSWKVTYYSFIGVKVTLEPPASQTTNFSILDVNAQAENLSQKFNQWLKSQLFSHVREELLAHLKENDEVRLIIQASNIQLRQLPWHLWDILERYPKAEISVSVTNFKQVTSAKVANNQVNILAILGDNEGINIEEDRKILNSIPVAKVEFLVKPNRQALTDQLWEQPWDILFFAGHSRTEGETGIIYINKTEALTVDDLKYGLKKALRQGLQLAIFNSCDGLGLAQALADLNLPQMIVMREPVPDKVAQEFLKYFLGSFSRGQSFYLAVKEARERLQGLESYLPCASWLPVIWQNSLEIPVNWKYLYSTFNPSVDSYYFFNYPPDYPDFYGRRNELKELDDIISVSENRVIAIVGERLVGKTYLASQLAKRMSQQYNIFWLSEQQFEQDNITLNDLFYLLNEFLKSHGELGFVKTYSQPKEEGIEISIFSKIARLVEIFKNCKQGKYAIFIDEKERCLNLNYFNYFIERFLTHGGDSKLILIDHSQHISLPEVIERKIPQYPVKGFSNEDAINYVNQRCRGSELKCSLEDVQLIIAKTYGHPAAIDLIIANRLKGASLEQVLNNLVQYDEQDGAELRHKLLEDITKTLNQQEKEAFCRLSVLRSPVSRLAWRYFDISEDIGNSLLKRRLLTREGFNNFEIHPLYAEFWRKYQSKEEISLWHEKAADYYWEKGKQSLLEQLDRLAYLESQYHFREAGQDEKAAKVLNTLICRIHQKERLPSERLPALKVWLLNLKDSILADKPWLLLEKGRKLEKEGSFEKAKEVFHQAYQIFEQEQEHFGASVALYYLAKMYVLMEQYTLALGSLKSVLEKAESMDDYPMQIRTLGKMVSCYTDLGDYKKAQIAADRAYKLSLDSGDKLGQALTLYCQGKILRHQGNFSDAEKFFTDSANAFHALGDVYRESKSLARLGICQKLQGLYEKAKDNLESAIDLKKSINDDHGRARDLDSLADIYTFLGQYDKAEKCYKESLKIKEGSAELQPDLYGQIKTYNNLARLALSIGRLNEVEKFLQESEKRIDKQKQKHIGVNGARLTILVDLQFTKGEYLKALKSCKEAENCFTHPKGNAPNSYARVLFGFGRIYLDLCQFPQAKQYFEDSLSLFEKYKMDYHRVLAMTYLSRVRVWDNLQENESENEKSIDIAKRIKTPTALAVCLETQGMIEEIKILNSSLEPKGDQQQTVTSLVNTVWKCYDEALHQLNEQKFIWDVARIQVQKNLWLITIKHFLGQPILPDDAYGLLNSQTLITDVLKKYLLNRKYILTVLNHIPSQLASNLAKQALEIISPIAVQFGFNKLRDEIEELAFKFIEPIEYTQIQRELQTRFPNRDEFIQELMTHLEELLEVKEIKADVYPRAKRIYSIYRKIKARKVSLDKILDIVGIRIITDTEDECYKALDVVRELGTTFAGEGILNETLRDYIKSPKKTTGYQSIHINILYGEPDPRIVEFQIRTHKMHLAAEIGIEFFGLDQAAHSRYKDPSRYSHPSSRKNYELIGRNRLNLIIECTRNSVENLQKIIKDKFDLLGLDIDASLEEALIILNIEMASRKSKSSYEEGELERTFQKTLEAIRKTEGIARAEKNSGESLIKGLGLSIEEKALLIQKLVDEVNRNIYVLTPQGDVKKLPKGSSPVDFAYLIHEEVGNHCAGAKINGIIVPLKTPLSSGNIVEIITQKHSHPTEDWLNIEGFVKTTTAKNRIRRYLKQKYREKYIDRGQKLIQDEINKIHLKLKIRSKSMQTVSEKLNYQNIDDLFTAVGFGDIKVGRVISVIQKVENPQQPVVETEELSFPLPSTSTQRDTNFDGDNKFAILGLEGILYRIARCCYPIPYEQIIGTINHKNRHILIHHSDCKNLKNIPDKHKILIKWNLVQTQFFDVPIQIEVIDKPGVLHKITKPLSDENINIQNHSHKLCQQNQDIAFIYLTIKVTDIEQLQHLISKIKKIEEVKNVERINYTIK</sequence>
<evidence type="ECO:0000259" key="3">
    <source>
        <dbReference type="PROSITE" id="PS51671"/>
    </source>
</evidence>
<dbReference type="InterPro" id="IPR007685">
    <property type="entry name" value="RelA_SpoT"/>
</dbReference>
<dbReference type="Pfam" id="PF12770">
    <property type="entry name" value="CHAT"/>
    <property type="match status" value="1"/>
</dbReference>
<evidence type="ECO:0000313" key="5">
    <source>
        <dbReference type="EMBL" id="MFB2891595.1"/>
    </source>
</evidence>
<evidence type="ECO:0000256" key="2">
    <source>
        <dbReference type="SAM" id="Coils"/>
    </source>
</evidence>
<dbReference type="Gene3D" id="3.40.50.300">
    <property type="entry name" value="P-loop containing nucleotide triphosphate hydrolases"/>
    <property type="match status" value="1"/>
</dbReference>
<dbReference type="Gene3D" id="3.30.70.260">
    <property type="match status" value="1"/>
</dbReference>
<dbReference type="SMART" id="SM00028">
    <property type="entry name" value="TPR"/>
    <property type="match status" value="8"/>
</dbReference>
<dbReference type="SUPFAM" id="SSF55021">
    <property type="entry name" value="ACT-like"/>
    <property type="match status" value="1"/>
</dbReference>
<dbReference type="InterPro" id="IPR027417">
    <property type="entry name" value="P-loop_NTPase"/>
</dbReference>
<dbReference type="Gene3D" id="3.30.460.10">
    <property type="entry name" value="Beta Polymerase, domain 2"/>
    <property type="match status" value="1"/>
</dbReference>
<feature type="domain" description="ACT" evidence="3">
    <location>
        <begin position="1917"/>
        <end position="1993"/>
    </location>
</feature>
<keyword evidence="6" id="KW-1185">Reference proteome</keyword>
<dbReference type="CDD" id="cd05399">
    <property type="entry name" value="NT_Rel-Spo_like"/>
    <property type="match status" value="1"/>
</dbReference>
<dbReference type="SUPFAM" id="SSF81301">
    <property type="entry name" value="Nucleotidyltransferase"/>
    <property type="match status" value="1"/>
</dbReference>
<dbReference type="InterPro" id="IPR002912">
    <property type="entry name" value="ACT_dom"/>
</dbReference>
<dbReference type="Gene3D" id="1.25.40.10">
    <property type="entry name" value="Tetratricopeptide repeat domain"/>
    <property type="match status" value="3"/>
</dbReference>
<dbReference type="EMBL" id="JBHFNR010000015">
    <property type="protein sequence ID" value="MFB2891595.1"/>
    <property type="molecule type" value="Genomic_DNA"/>
</dbReference>
<dbReference type="InterPro" id="IPR024983">
    <property type="entry name" value="CHAT_dom"/>
</dbReference>
<reference evidence="5 6" key="1">
    <citation type="submission" date="2024-09" db="EMBL/GenBank/DDBJ databases">
        <title>Floridaenema gen nov. (Aerosakkonemataceae, Aerosakkonematales ord. nov., Cyanobacteria) from benthic tropical and subtropical fresh waters, with the description of four new species.</title>
        <authorList>
            <person name="Moretto J.A."/>
            <person name="Berthold D.E."/>
            <person name="Lefler F.W."/>
            <person name="Huang I.-S."/>
            <person name="Laughinghouse H. IV."/>
        </authorList>
    </citation>
    <scope>NUCLEOTIDE SEQUENCE [LARGE SCALE GENOMIC DNA]</scope>
    <source>
        <strain evidence="5 6">BLCC-F50</strain>
    </source>
</reference>
<accession>A0ABV4XIQ5</accession>